<dbReference type="GO" id="GO:0046872">
    <property type="term" value="F:metal ion binding"/>
    <property type="evidence" value="ECO:0007669"/>
    <property type="project" value="UniProtKB-KW"/>
</dbReference>
<comment type="cofactor">
    <cofactor evidence="1">
        <name>Mg(2+)</name>
        <dbReference type="ChEBI" id="CHEBI:18420"/>
    </cofactor>
</comment>
<dbReference type="SUPFAM" id="SSF81891">
    <property type="entry name" value="Poly A polymerase C-terminal region-like"/>
    <property type="match status" value="1"/>
</dbReference>
<keyword evidence="3" id="KW-0819">tRNA processing</keyword>
<evidence type="ECO:0000259" key="14">
    <source>
        <dbReference type="Pfam" id="PF12627"/>
    </source>
</evidence>
<evidence type="ECO:0000256" key="11">
    <source>
        <dbReference type="RuleBase" id="RU003953"/>
    </source>
</evidence>
<dbReference type="PANTHER" id="PTHR47545">
    <property type="entry name" value="MULTIFUNCTIONAL CCA PROTEIN"/>
    <property type="match status" value="1"/>
</dbReference>
<evidence type="ECO:0000259" key="13">
    <source>
        <dbReference type="Pfam" id="PF01966"/>
    </source>
</evidence>
<proteinExistence type="inferred from homology"/>
<keyword evidence="7" id="KW-0692">RNA repair</keyword>
<feature type="domain" description="tRNA nucleotidyltransferase/poly(A) polymerase RNA and SrmB- binding" evidence="14">
    <location>
        <begin position="190"/>
        <end position="250"/>
    </location>
</feature>
<dbReference type="SUPFAM" id="SSF81301">
    <property type="entry name" value="Nucleotidyltransferase"/>
    <property type="match status" value="1"/>
</dbReference>
<evidence type="ECO:0000313" key="15">
    <source>
        <dbReference type="EMBL" id="CDL90255.1"/>
    </source>
</evidence>
<dbReference type="Pfam" id="PF12627">
    <property type="entry name" value="PolyA_pol_RNAbd"/>
    <property type="match status" value="1"/>
</dbReference>
<comment type="similarity">
    <text evidence="11">Belongs to the tRNA nucleotidyltransferase/poly(A) polymerase family.</text>
</comment>
<dbReference type="AlphaFoldDB" id="W6N339"/>
<evidence type="ECO:0000256" key="2">
    <source>
        <dbReference type="ARBA" id="ARBA00022679"/>
    </source>
</evidence>
<gene>
    <name evidence="15" type="ORF">CTDIVETGP_0325</name>
</gene>
<comment type="caution">
    <text evidence="15">The sequence shown here is derived from an EMBL/GenBank/DDBJ whole genome shotgun (WGS) entry which is preliminary data.</text>
</comment>
<evidence type="ECO:0000256" key="10">
    <source>
        <dbReference type="ARBA" id="ARBA00022884"/>
    </source>
</evidence>
<sequence length="496" mass="58275">MENTLFIVLKVILYRNKLLLYDRIVFKVGDIYMDYIKQFIKNLDPILNEIGGNVYLVGGYIRDKLISYRNKPKDADFIYDGNIEKLIKRLEKLEYKFFPIKKSAGIYRCLLDENIIDISEIKGNSIEEDLSKRDFTVNAIAMKVLQNKIIDPFYGRRAIKNKIIKSVSKESFNNDPIRILRGIRLYLTLGMHFNKETEDMLVKEAYKISEAPKERILSELMTMIENDTEGKVFELLDTFSVLKYLIPYTEELKTIGKCKYHVEDVFTHSNLTYKVFKDIVKQRINIKGIDLIEFNSKIGEFSIREYIALVCFLHDIGKYKAYTKNSDGSISFSGHEEIGSQICKAICENLRFPKKASKFVEDIVGAHMYPLKYFKDTADNKRKNYYKFFSRYDKLSKVILIVSFCDNYATRMLLDKENEKEKYKRFVEDMLHEYDVYAEIKNNKIIDGNYIEDILGETGSIVGDVIKNMDEFRYLKRINTKEEAIEYVKKIKLARL</sequence>
<feature type="domain" description="HD" evidence="13">
    <location>
        <begin position="304"/>
        <end position="409"/>
    </location>
</feature>
<evidence type="ECO:0000256" key="1">
    <source>
        <dbReference type="ARBA" id="ARBA00001946"/>
    </source>
</evidence>
<dbReference type="InterPro" id="IPR003607">
    <property type="entry name" value="HD/PDEase_dom"/>
</dbReference>
<keyword evidence="8" id="KW-0067">ATP-binding</keyword>
<keyword evidence="10 11" id="KW-0694">RNA-binding</keyword>
<dbReference type="InterPro" id="IPR043519">
    <property type="entry name" value="NT_sf"/>
</dbReference>
<dbReference type="Pfam" id="PF01966">
    <property type="entry name" value="HD"/>
    <property type="match status" value="1"/>
</dbReference>
<reference evidence="15 16" key="1">
    <citation type="journal article" date="2015" name="Genome Announc.">
        <title>Draft Genome Sequence of Clostridium tyrobutyricum Strain DIVETGP, Isolated from Cow's Milk for Grana Padano Production.</title>
        <authorList>
            <person name="Soggiu A."/>
            <person name="Piras C."/>
            <person name="Gaiarsa S."/>
            <person name="Sassera D."/>
            <person name="Roncada P."/>
            <person name="Bendixen E."/>
            <person name="Brasca M."/>
            <person name="Bonizzi L."/>
        </authorList>
    </citation>
    <scope>NUCLEOTIDE SEQUENCE [LARGE SCALE GENOMIC DNA]</scope>
    <source>
        <strain evidence="15 16">DIVETGP</strain>
    </source>
</reference>
<keyword evidence="6" id="KW-0547">Nucleotide-binding</keyword>
<dbReference type="GO" id="GO:0004810">
    <property type="term" value="F:CCA tRNA nucleotidyltransferase activity"/>
    <property type="evidence" value="ECO:0007669"/>
    <property type="project" value="UniProtKB-EC"/>
</dbReference>
<keyword evidence="2 11" id="KW-0808">Transferase</keyword>
<dbReference type="GO" id="GO:0008033">
    <property type="term" value="P:tRNA processing"/>
    <property type="evidence" value="ECO:0007669"/>
    <property type="project" value="UniProtKB-KW"/>
</dbReference>
<keyword evidence="4 15" id="KW-0548">Nucleotidyltransferase</keyword>
<dbReference type="CDD" id="cd00077">
    <property type="entry name" value="HDc"/>
    <property type="match status" value="1"/>
</dbReference>
<dbReference type="Pfam" id="PF01743">
    <property type="entry name" value="PolyA_pol"/>
    <property type="match status" value="1"/>
</dbReference>
<accession>W6N339</accession>
<evidence type="ECO:0000256" key="8">
    <source>
        <dbReference type="ARBA" id="ARBA00022840"/>
    </source>
</evidence>
<dbReference type="InterPro" id="IPR002646">
    <property type="entry name" value="PolA_pol_head_dom"/>
</dbReference>
<dbReference type="EC" id="2.7.7.72" evidence="15"/>
<dbReference type="InterPro" id="IPR006674">
    <property type="entry name" value="HD_domain"/>
</dbReference>
<dbReference type="Proteomes" id="UP000019482">
    <property type="component" value="Unassembled WGS sequence"/>
</dbReference>
<keyword evidence="5" id="KW-0479">Metal-binding</keyword>
<evidence type="ECO:0000256" key="5">
    <source>
        <dbReference type="ARBA" id="ARBA00022723"/>
    </source>
</evidence>
<dbReference type="GO" id="GO:0003723">
    <property type="term" value="F:RNA binding"/>
    <property type="evidence" value="ECO:0007669"/>
    <property type="project" value="UniProtKB-KW"/>
</dbReference>
<dbReference type="Gene3D" id="3.30.460.10">
    <property type="entry name" value="Beta Polymerase, domain 2"/>
    <property type="match status" value="1"/>
</dbReference>
<dbReference type="InterPro" id="IPR032828">
    <property type="entry name" value="PolyA_RNA-bd"/>
</dbReference>
<keyword evidence="16" id="KW-1185">Reference proteome</keyword>
<evidence type="ECO:0000313" key="16">
    <source>
        <dbReference type="Proteomes" id="UP000019482"/>
    </source>
</evidence>
<feature type="domain" description="Poly A polymerase head" evidence="12">
    <location>
        <begin position="54"/>
        <end position="164"/>
    </location>
</feature>
<dbReference type="GO" id="GO:0042245">
    <property type="term" value="P:RNA repair"/>
    <property type="evidence" value="ECO:0007669"/>
    <property type="project" value="UniProtKB-KW"/>
</dbReference>
<dbReference type="InterPro" id="IPR050124">
    <property type="entry name" value="tRNA_CCA-adding_enzyme"/>
</dbReference>
<organism evidence="15 16">
    <name type="scientific">Clostridium tyrobutyricum DIVETGP</name>
    <dbReference type="NCBI Taxonomy" id="1408889"/>
    <lineage>
        <taxon>Bacteria</taxon>
        <taxon>Bacillati</taxon>
        <taxon>Bacillota</taxon>
        <taxon>Clostridia</taxon>
        <taxon>Eubacteriales</taxon>
        <taxon>Clostridiaceae</taxon>
        <taxon>Clostridium</taxon>
    </lineage>
</organism>
<evidence type="ECO:0000256" key="6">
    <source>
        <dbReference type="ARBA" id="ARBA00022741"/>
    </source>
</evidence>
<protein>
    <submittedName>
        <fullName evidence="15">tRNA nucleotidyltransferase, CC-adding</fullName>
        <ecNumber evidence="15">2.7.7.72</ecNumber>
    </submittedName>
</protein>
<evidence type="ECO:0000259" key="12">
    <source>
        <dbReference type="Pfam" id="PF01743"/>
    </source>
</evidence>
<name>W6N339_CLOTY</name>
<dbReference type="Gene3D" id="1.10.3090.10">
    <property type="entry name" value="cca-adding enzyme, domain 2"/>
    <property type="match status" value="1"/>
</dbReference>
<dbReference type="EMBL" id="CBXI010000004">
    <property type="protein sequence ID" value="CDL90255.1"/>
    <property type="molecule type" value="Genomic_DNA"/>
</dbReference>
<evidence type="ECO:0000256" key="4">
    <source>
        <dbReference type="ARBA" id="ARBA00022695"/>
    </source>
</evidence>
<keyword evidence="9" id="KW-0460">Magnesium</keyword>
<evidence type="ECO:0000256" key="3">
    <source>
        <dbReference type="ARBA" id="ARBA00022694"/>
    </source>
</evidence>
<dbReference type="GO" id="GO:0005524">
    <property type="term" value="F:ATP binding"/>
    <property type="evidence" value="ECO:0007669"/>
    <property type="project" value="UniProtKB-KW"/>
</dbReference>
<dbReference type="PANTHER" id="PTHR47545:SF1">
    <property type="entry name" value="MULTIFUNCTIONAL CCA PROTEIN"/>
    <property type="match status" value="1"/>
</dbReference>
<evidence type="ECO:0000256" key="7">
    <source>
        <dbReference type="ARBA" id="ARBA00022800"/>
    </source>
</evidence>
<evidence type="ECO:0000256" key="9">
    <source>
        <dbReference type="ARBA" id="ARBA00022842"/>
    </source>
</evidence>